<comment type="caution">
    <text evidence="2">The sequence shown here is derived from an EMBL/GenBank/DDBJ whole genome shotgun (WGS) entry which is preliminary data.</text>
</comment>
<keyword evidence="3" id="KW-1185">Reference proteome</keyword>
<organism evidence="2 3">
    <name type="scientific">Saponaria officinalis</name>
    <name type="common">Common soapwort</name>
    <name type="synonym">Lychnis saponaria</name>
    <dbReference type="NCBI Taxonomy" id="3572"/>
    <lineage>
        <taxon>Eukaryota</taxon>
        <taxon>Viridiplantae</taxon>
        <taxon>Streptophyta</taxon>
        <taxon>Embryophyta</taxon>
        <taxon>Tracheophyta</taxon>
        <taxon>Spermatophyta</taxon>
        <taxon>Magnoliopsida</taxon>
        <taxon>eudicotyledons</taxon>
        <taxon>Gunneridae</taxon>
        <taxon>Pentapetalae</taxon>
        <taxon>Caryophyllales</taxon>
        <taxon>Caryophyllaceae</taxon>
        <taxon>Caryophylleae</taxon>
        <taxon>Saponaria</taxon>
    </lineage>
</organism>
<feature type="region of interest" description="Disordered" evidence="1">
    <location>
        <begin position="317"/>
        <end position="359"/>
    </location>
</feature>
<dbReference type="EMBL" id="JBDFQZ010000013">
    <property type="protein sequence ID" value="KAK9669085.1"/>
    <property type="molecule type" value="Genomic_DNA"/>
</dbReference>
<feature type="compositionally biased region" description="Low complexity" evidence="1">
    <location>
        <begin position="56"/>
        <end position="84"/>
    </location>
</feature>
<gene>
    <name evidence="2" type="ORF">RND81_13G108100</name>
</gene>
<feature type="compositionally biased region" description="Basic and acidic residues" evidence="1">
    <location>
        <begin position="85"/>
        <end position="98"/>
    </location>
</feature>
<feature type="compositionally biased region" description="Polar residues" evidence="1">
    <location>
        <begin position="115"/>
        <end position="125"/>
    </location>
</feature>
<accession>A0AAW1GYC2</accession>
<protein>
    <submittedName>
        <fullName evidence="2">Uncharacterized protein</fullName>
    </submittedName>
</protein>
<feature type="compositionally biased region" description="Polar residues" evidence="1">
    <location>
        <begin position="46"/>
        <end position="55"/>
    </location>
</feature>
<evidence type="ECO:0000313" key="2">
    <source>
        <dbReference type="EMBL" id="KAK9669085.1"/>
    </source>
</evidence>
<feature type="compositionally biased region" description="Low complexity" evidence="1">
    <location>
        <begin position="346"/>
        <end position="359"/>
    </location>
</feature>
<proteinExistence type="predicted"/>
<dbReference type="Proteomes" id="UP001443914">
    <property type="component" value="Unassembled WGS sequence"/>
</dbReference>
<feature type="compositionally biased region" description="Acidic residues" evidence="1">
    <location>
        <begin position="336"/>
        <end position="345"/>
    </location>
</feature>
<evidence type="ECO:0000256" key="1">
    <source>
        <dbReference type="SAM" id="MobiDB-lite"/>
    </source>
</evidence>
<evidence type="ECO:0000313" key="3">
    <source>
        <dbReference type="Proteomes" id="UP001443914"/>
    </source>
</evidence>
<sequence length="402" mass="44916">MCTLWMFKKLSKLQDKVMCKCSYIVNEGGTTTTTNRKSRNKVLPSPSDSSSQATNPVSSPSPSASRRRVSTTFLSSPRSTSSPRLEPRWVATRDEHPRMFLPQIKRGKLKRRVTIGSNQSTSSGSGDVDEPDWPPFADEDYIVFCFEEDGAFHVVEDSPKTVPTKFQCEYHGNVSCACTDDSNVTNLSLTSRRDCLLPSQEGDEEEQMSPKLQTDETNKDGVDLLEMDKEVVRKESTESIECINGSVESTDSSRVDWDEHLQVDFPTSPNNLLSPSDFRIDSLLPDTLFEEEIFLSPKSQLGLKMTISDLLKNGNDGSCSASDESDVKDDNQSDQLAEDDGEEACSESSKSSVSNQSNSCSSFEFPVLQWEWIDSPVTWPRPGRVHFRKQKSKPSCLKCCKF</sequence>
<reference evidence="2" key="1">
    <citation type="submission" date="2024-03" db="EMBL/GenBank/DDBJ databases">
        <title>WGS assembly of Saponaria officinalis var. Norfolk2.</title>
        <authorList>
            <person name="Jenkins J."/>
            <person name="Shu S."/>
            <person name="Grimwood J."/>
            <person name="Barry K."/>
            <person name="Goodstein D."/>
            <person name="Schmutz J."/>
            <person name="Leebens-Mack J."/>
            <person name="Osbourn A."/>
        </authorList>
    </citation>
    <scope>NUCLEOTIDE SEQUENCE [LARGE SCALE GENOMIC DNA]</scope>
    <source>
        <strain evidence="2">JIC</strain>
    </source>
</reference>
<feature type="region of interest" description="Disordered" evidence="1">
    <location>
        <begin position="28"/>
        <end position="133"/>
    </location>
</feature>
<dbReference type="AlphaFoldDB" id="A0AAW1GYC2"/>
<name>A0AAW1GYC2_SAPOF</name>